<dbReference type="EMBL" id="JBHSFW010000003">
    <property type="protein sequence ID" value="MFC4618753.1"/>
    <property type="molecule type" value="Genomic_DNA"/>
</dbReference>
<comment type="caution">
    <text evidence="1">The sequence shown here is derived from an EMBL/GenBank/DDBJ whole genome shotgun (WGS) entry which is preliminary data.</text>
</comment>
<protein>
    <submittedName>
        <fullName evidence="1">Uncharacterized protein</fullName>
    </submittedName>
</protein>
<gene>
    <name evidence="1" type="ORF">ACFO4N_08380</name>
</gene>
<organism evidence="1 2">
    <name type="scientific">Camelliibacillus cellulosilyticus</name>
    <dbReference type="NCBI Taxonomy" id="2174486"/>
    <lineage>
        <taxon>Bacteria</taxon>
        <taxon>Bacillati</taxon>
        <taxon>Bacillota</taxon>
        <taxon>Bacilli</taxon>
        <taxon>Bacillales</taxon>
        <taxon>Sporolactobacillaceae</taxon>
        <taxon>Camelliibacillus</taxon>
    </lineage>
</organism>
<keyword evidence="2" id="KW-1185">Reference proteome</keyword>
<reference evidence="2" key="1">
    <citation type="journal article" date="2019" name="Int. J. Syst. Evol. Microbiol.">
        <title>The Global Catalogue of Microorganisms (GCM) 10K type strain sequencing project: providing services to taxonomists for standard genome sequencing and annotation.</title>
        <authorList>
            <consortium name="The Broad Institute Genomics Platform"/>
            <consortium name="The Broad Institute Genome Sequencing Center for Infectious Disease"/>
            <person name="Wu L."/>
            <person name="Ma J."/>
        </authorList>
    </citation>
    <scope>NUCLEOTIDE SEQUENCE [LARGE SCALE GENOMIC DNA]</scope>
    <source>
        <strain evidence="2">CGMCC 1.16306</strain>
    </source>
</reference>
<name>A0ABV9GP73_9BACL</name>
<dbReference type="Proteomes" id="UP001596022">
    <property type="component" value="Unassembled WGS sequence"/>
</dbReference>
<proteinExistence type="predicted"/>
<evidence type="ECO:0000313" key="1">
    <source>
        <dbReference type="EMBL" id="MFC4618753.1"/>
    </source>
</evidence>
<sequence>MTTFIMNLCAQSNAVVTGKNMAINPREKANDELVNSDLFPQTSITEEQSQELIDMISRRVKNAFTTSGLKAPEVAFAISKN</sequence>
<evidence type="ECO:0000313" key="2">
    <source>
        <dbReference type="Proteomes" id="UP001596022"/>
    </source>
</evidence>
<dbReference type="RefSeq" id="WP_376845830.1">
    <property type="nucleotide sequence ID" value="NZ_JBHSFW010000003.1"/>
</dbReference>
<accession>A0ABV9GP73</accession>